<dbReference type="InterPro" id="IPR020802">
    <property type="entry name" value="TesA-like"/>
</dbReference>
<dbReference type="RefSeq" id="WP_209518167.1">
    <property type="nucleotide sequence ID" value="NZ_JAGIOH010000001.1"/>
</dbReference>
<dbReference type="GeneID" id="91573121"/>
<reference evidence="4 5" key="1">
    <citation type="submission" date="2021-03" db="EMBL/GenBank/DDBJ databases">
        <title>Sequencing the genomes of 1000 actinobacteria strains.</title>
        <authorList>
            <person name="Klenk H.-P."/>
        </authorList>
    </citation>
    <scope>NUCLEOTIDE SEQUENCE [LARGE SCALE GENOMIC DNA]</scope>
    <source>
        <strain evidence="4 5">DSM 41480</strain>
    </source>
</reference>
<sequence length="268" mass="27549">MTPVSVLCVPYAGATGLAYARLSRRAGPELRFTGLDLPGRGGLADRPPPRDVAGAVAALSAQAAPVAGAGVPYAVLGHSLGALLAHRLTAALSRGPHQGPRTPPSLLVVSCCPPPHLADRLGAGAEELLGAAARELRATSGRAGADRTWAAGRPDLELGRELTGGAGPPDGGPRPVDVPVLALYGADDPLFPGRAVRGWERWTRAGFTAREVPGGHFCFREHAAAYVTAIREALHGIVPGPGGPAADDRQAARLKGVRTSRGDEVWRA</sequence>
<feature type="domain" description="Thioesterase TesA-like" evidence="3">
    <location>
        <begin position="7"/>
        <end position="234"/>
    </location>
</feature>
<protein>
    <submittedName>
        <fullName evidence="4">Surfactin synthase thioesterase subunit</fullName>
    </submittedName>
</protein>
<dbReference type="Gene3D" id="3.40.50.1820">
    <property type="entry name" value="alpha/beta hydrolase"/>
    <property type="match status" value="1"/>
</dbReference>
<dbReference type="InterPro" id="IPR001031">
    <property type="entry name" value="Thioesterase"/>
</dbReference>
<comment type="similarity">
    <text evidence="1">Belongs to the thioesterase family.</text>
</comment>
<evidence type="ECO:0000313" key="4">
    <source>
        <dbReference type="EMBL" id="MBP2406812.1"/>
    </source>
</evidence>
<evidence type="ECO:0000256" key="1">
    <source>
        <dbReference type="ARBA" id="ARBA00007169"/>
    </source>
</evidence>
<keyword evidence="5" id="KW-1185">Reference proteome</keyword>
<accession>A0ABS4YEH1</accession>
<gene>
    <name evidence="4" type="ORF">JO379_006281</name>
</gene>
<dbReference type="SUPFAM" id="SSF53474">
    <property type="entry name" value="alpha/beta-Hydrolases"/>
    <property type="match status" value="1"/>
</dbReference>
<keyword evidence="2" id="KW-0378">Hydrolase</keyword>
<organism evidence="4 5">
    <name type="scientific">Streptomyces syringium</name>
    <dbReference type="NCBI Taxonomy" id="76729"/>
    <lineage>
        <taxon>Bacteria</taxon>
        <taxon>Bacillati</taxon>
        <taxon>Actinomycetota</taxon>
        <taxon>Actinomycetes</taxon>
        <taxon>Kitasatosporales</taxon>
        <taxon>Streptomycetaceae</taxon>
        <taxon>Streptomyces</taxon>
    </lineage>
</organism>
<evidence type="ECO:0000259" key="3">
    <source>
        <dbReference type="SMART" id="SM00824"/>
    </source>
</evidence>
<evidence type="ECO:0000256" key="2">
    <source>
        <dbReference type="ARBA" id="ARBA00022801"/>
    </source>
</evidence>
<dbReference type="InterPro" id="IPR029058">
    <property type="entry name" value="AB_hydrolase_fold"/>
</dbReference>
<dbReference type="SMART" id="SM00824">
    <property type="entry name" value="PKS_TE"/>
    <property type="match status" value="1"/>
</dbReference>
<dbReference type="PANTHER" id="PTHR11487:SF0">
    <property type="entry name" value="S-ACYL FATTY ACID SYNTHASE THIOESTERASE, MEDIUM CHAIN"/>
    <property type="match status" value="1"/>
</dbReference>
<comment type="caution">
    <text evidence="4">The sequence shown here is derived from an EMBL/GenBank/DDBJ whole genome shotgun (WGS) entry which is preliminary data.</text>
</comment>
<name>A0ABS4YEH1_9ACTN</name>
<proteinExistence type="inferred from homology"/>
<evidence type="ECO:0000313" key="5">
    <source>
        <dbReference type="Proteomes" id="UP001519291"/>
    </source>
</evidence>
<dbReference type="InterPro" id="IPR012223">
    <property type="entry name" value="TEII"/>
</dbReference>
<dbReference type="Pfam" id="PF00975">
    <property type="entry name" value="Thioesterase"/>
    <property type="match status" value="1"/>
</dbReference>
<dbReference type="PANTHER" id="PTHR11487">
    <property type="entry name" value="THIOESTERASE"/>
    <property type="match status" value="1"/>
</dbReference>
<dbReference type="Proteomes" id="UP001519291">
    <property type="component" value="Unassembled WGS sequence"/>
</dbReference>
<dbReference type="EMBL" id="JAGIOH010000001">
    <property type="protein sequence ID" value="MBP2406812.1"/>
    <property type="molecule type" value="Genomic_DNA"/>
</dbReference>